<sequence length="1175" mass="121174">MSLAAVTGEGERQRPPIASTQGLARGCGGPARAELLGLALLGLALLLGLVLYLVRAGPLVAWLAVGATTVWWRLSREPRGPRAVPSSSFVRSQRTLLVSPLTNAAANGKLLEPWTLFKGLKPAKLLLMGSYLDKPGPPQPATAQEGRDLRERPVRRLPTRSSPPTPAAQRIPQRGYPSLPTPFHRPPRRSMHRDCGTLANPFVIAPPRHHPIQQAQCSMLGVLPTVCWNGCQKKAVLSVRNSKMVCSPGTVRIAPPDSRLTRRLIPGRLINSTLPSPSGNVPDSCAKENGLKEGKKRIAEEDDQLLVDGQENKRRRQDSSRSGQSPSVPLVANGGSTSSVPNPGSLKRVLPSQSSGEHSSKQSCTSRVSSLTSTCGVRCSGRNMITSSYSSTRGISRQQLWKRSGSISSPFSSPASSPERPAKKAREEEPRQHSSSSTPPVANKESQGERAVDTPTQKQQNSGASPSTPGSSRQRKRKIPLLPRRRNQLTLPSPPQLGYPITAEDFDLEKKASLQWLNKVLEDKTDVPPLKLVSEKPPDTQPSFTLPAASTTFSAASWPAVGTSLKKTQSVPGPSLPEPSSLKTPSLLDSLGSLPSGPLPETSSDSKPTATFLGLVPASSTAPVADTKSPPALQADTSTPSPMQGVLFGGMSNSETSDPSSPGALAMSSPTFKPIFAMAPKSESEGPLPSSLANLPTMTTSTTTSTFKPIFGDLGPPVAVPLPAPFSFKPTTAVTAAAAPAAPLFAGLATATSVVASTTTTSVSKSAFGFGVNSVASTGSSTTSSMTSASQLFPFGVPPASVTSSARAMGSEFQFGRAPIMQTSTAVTTFGQSLPGAVQMATSSSSSSSSRRSTAGFRGFGGSLTTSALAATCQPTLTFSNTTTPAFNIPFGLSAKHPVAAYPVVIPQPKFGAANGQQQRSTKPSLTPSFGSPFPFGNSGAPAPSVAPVLTPMSAPAAALAQPAQPAFGSSAQMGFGLKTTASAFSVPASTKKAFGVATTSGFRATTHTTSSGTSSSVFGSSTSSPFTFGGPVAPSVGLSVAAPDTNSTSGAFNFGPGQSGTTGTTTPFVGVLSQNALGIPSQGTPFAFNVASTSESKPVYGSISTPTFGWSTLTAGVGTAGNSLSFGVSSIPTQGFVGVGSFGSAAPSFSIGAGPKTPGARPRLQARRQHTRKK</sequence>
<evidence type="ECO:0000313" key="3">
    <source>
        <dbReference type="Ensembl" id="ENSMMMP00000023104.1"/>
    </source>
</evidence>
<feature type="region of interest" description="Disordered" evidence="1">
    <location>
        <begin position="134"/>
        <end position="194"/>
    </location>
</feature>
<feature type="compositionally biased region" description="Basic residues" evidence="1">
    <location>
        <begin position="473"/>
        <end position="487"/>
    </location>
</feature>
<evidence type="ECO:0000256" key="2">
    <source>
        <dbReference type="SAM" id="Phobius"/>
    </source>
</evidence>
<dbReference type="GO" id="GO:0006405">
    <property type="term" value="P:RNA export from nucleus"/>
    <property type="evidence" value="ECO:0007669"/>
    <property type="project" value="TreeGrafter"/>
</dbReference>
<dbReference type="Ensembl" id="ENSMMMT00000026172.1">
    <property type="protein sequence ID" value="ENSMMMP00000023104.1"/>
    <property type="gene ID" value="ENSMMMG00000020246.1"/>
</dbReference>
<reference evidence="3" key="1">
    <citation type="submission" date="2025-08" db="UniProtKB">
        <authorList>
            <consortium name="Ensembl"/>
        </authorList>
    </citation>
    <scope>IDENTIFICATION</scope>
</reference>
<feature type="region of interest" description="Disordered" evidence="1">
    <location>
        <begin position="268"/>
        <end position="501"/>
    </location>
</feature>
<dbReference type="AlphaFoldDB" id="A0A8C6A5B5"/>
<feature type="compositionally biased region" description="Low complexity" evidence="1">
    <location>
        <begin position="404"/>
        <end position="419"/>
    </location>
</feature>
<feature type="compositionally biased region" description="Polar residues" evidence="1">
    <location>
        <begin position="651"/>
        <end position="660"/>
    </location>
</feature>
<dbReference type="GO" id="GO:0008139">
    <property type="term" value="F:nuclear localization sequence binding"/>
    <property type="evidence" value="ECO:0007669"/>
    <property type="project" value="TreeGrafter"/>
</dbReference>
<feature type="compositionally biased region" description="Basic and acidic residues" evidence="1">
    <location>
        <begin position="145"/>
        <end position="154"/>
    </location>
</feature>
<feature type="compositionally biased region" description="Basic and acidic residues" evidence="1">
    <location>
        <begin position="285"/>
        <end position="299"/>
    </location>
</feature>
<feature type="compositionally biased region" description="Basic residues" evidence="1">
    <location>
        <begin position="1165"/>
        <end position="1175"/>
    </location>
</feature>
<feature type="compositionally biased region" description="Polar residues" evidence="1">
    <location>
        <begin position="383"/>
        <end position="401"/>
    </location>
</feature>
<feature type="region of interest" description="Disordered" evidence="1">
    <location>
        <begin position="565"/>
        <end position="666"/>
    </location>
</feature>
<feature type="compositionally biased region" description="Basic and acidic residues" evidence="1">
    <location>
        <begin position="420"/>
        <end position="432"/>
    </location>
</feature>
<feature type="compositionally biased region" description="Polar residues" evidence="1">
    <location>
        <begin position="454"/>
        <end position="472"/>
    </location>
</feature>
<keyword evidence="2" id="KW-0472">Membrane</keyword>
<dbReference type="GO" id="GO:0017056">
    <property type="term" value="F:structural constituent of nuclear pore"/>
    <property type="evidence" value="ECO:0007669"/>
    <property type="project" value="TreeGrafter"/>
</dbReference>
<feature type="compositionally biased region" description="Polar residues" evidence="1">
    <location>
        <begin position="364"/>
        <end position="375"/>
    </location>
</feature>
<keyword evidence="2" id="KW-1133">Transmembrane helix</keyword>
<feature type="region of interest" description="Disordered" evidence="1">
    <location>
        <begin position="1"/>
        <end position="23"/>
    </location>
</feature>
<feature type="compositionally biased region" description="Low complexity" evidence="1">
    <location>
        <begin position="585"/>
        <end position="600"/>
    </location>
</feature>
<protein>
    <submittedName>
        <fullName evidence="3">Nuclear envelope pore membrane protein POM 121C-like</fullName>
    </submittedName>
</protein>
<dbReference type="GO" id="GO:0006606">
    <property type="term" value="P:protein import into nucleus"/>
    <property type="evidence" value="ECO:0007669"/>
    <property type="project" value="TreeGrafter"/>
</dbReference>
<feature type="compositionally biased region" description="Polar residues" evidence="1">
    <location>
        <begin position="915"/>
        <end position="930"/>
    </location>
</feature>
<feature type="transmembrane region" description="Helical" evidence="2">
    <location>
        <begin position="35"/>
        <end position="53"/>
    </location>
</feature>
<dbReference type="GO" id="GO:0005643">
    <property type="term" value="C:nuclear pore"/>
    <property type="evidence" value="ECO:0007669"/>
    <property type="project" value="TreeGrafter"/>
</dbReference>
<feature type="region of interest" description="Disordered" evidence="1">
    <location>
        <begin position="1149"/>
        <end position="1175"/>
    </location>
</feature>
<keyword evidence="4" id="KW-1185">Reference proteome</keyword>
<organism evidence="3 4">
    <name type="scientific">Marmota marmota marmota</name>
    <name type="common">Alpine marmot</name>
    <dbReference type="NCBI Taxonomy" id="9994"/>
    <lineage>
        <taxon>Eukaryota</taxon>
        <taxon>Metazoa</taxon>
        <taxon>Chordata</taxon>
        <taxon>Craniata</taxon>
        <taxon>Vertebrata</taxon>
        <taxon>Euteleostomi</taxon>
        <taxon>Mammalia</taxon>
        <taxon>Eutheria</taxon>
        <taxon>Euarchontoglires</taxon>
        <taxon>Glires</taxon>
        <taxon>Rodentia</taxon>
        <taxon>Sciuromorpha</taxon>
        <taxon>Sciuridae</taxon>
        <taxon>Xerinae</taxon>
        <taxon>Marmotini</taxon>
        <taxon>Marmota</taxon>
    </lineage>
</organism>
<dbReference type="InterPro" id="IPR026054">
    <property type="entry name" value="Nucleoporin"/>
</dbReference>
<dbReference type="Proteomes" id="UP000694407">
    <property type="component" value="Unplaced"/>
</dbReference>
<feature type="region of interest" description="Disordered" evidence="1">
    <location>
        <begin position="911"/>
        <end position="934"/>
    </location>
</feature>
<dbReference type="Pfam" id="PF15229">
    <property type="entry name" value="POM121"/>
    <property type="match status" value="1"/>
</dbReference>
<feature type="compositionally biased region" description="Low complexity" evidence="1">
    <location>
        <begin position="352"/>
        <end position="363"/>
    </location>
</feature>
<reference evidence="3" key="2">
    <citation type="submission" date="2025-09" db="UniProtKB">
        <authorList>
            <consortium name="Ensembl"/>
        </authorList>
    </citation>
    <scope>IDENTIFICATION</scope>
</reference>
<name>A0A8C6A5B5_MARMA</name>
<accession>A0A8C6A5B5</accession>
<dbReference type="GeneTree" id="ENSGT00940000153253"/>
<dbReference type="PANTHER" id="PTHR23193:SF5">
    <property type="entry name" value="NUCLEAR ENVELOPE PORE MEMBRANE PROTEIN POM 121C-RELATED"/>
    <property type="match status" value="1"/>
</dbReference>
<feature type="compositionally biased region" description="Polar residues" evidence="1">
    <location>
        <begin position="270"/>
        <end position="281"/>
    </location>
</feature>
<proteinExistence type="predicted"/>
<evidence type="ECO:0000313" key="4">
    <source>
        <dbReference type="Proteomes" id="UP000694407"/>
    </source>
</evidence>
<keyword evidence="2" id="KW-0812">Transmembrane</keyword>
<dbReference type="PANTHER" id="PTHR23193">
    <property type="entry name" value="NUCLEAR PORE COMPLEX PROTEIN NUP"/>
    <property type="match status" value="1"/>
</dbReference>
<evidence type="ECO:0000256" key="1">
    <source>
        <dbReference type="SAM" id="MobiDB-lite"/>
    </source>
</evidence>